<proteinExistence type="predicted"/>
<evidence type="ECO:0000259" key="4">
    <source>
        <dbReference type="PROSITE" id="PS50853"/>
    </source>
</evidence>
<dbReference type="eggNOG" id="COG4733">
    <property type="taxonomic scope" value="Bacteria"/>
</dbReference>
<dbReference type="InterPro" id="IPR003961">
    <property type="entry name" value="FN3_dom"/>
</dbReference>
<dbReference type="OrthoDB" id="890703at2"/>
<dbReference type="Pfam" id="PF13517">
    <property type="entry name" value="FG-GAP_3"/>
    <property type="match status" value="5"/>
</dbReference>
<feature type="domain" description="Fibronectin type-III" evidence="4">
    <location>
        <begin position="1305"/>
        <end position="1398"/>
    </location>
</feature>
<evidence type="ECO:0000256" key="3">
    <source>
        <dbReference type="SAM" id="SignalP"/>
    </source>
</evidence>
<sequence>MRLFVYSVFLSCLVATTTLQAQFVRTSLDLPAGNSSWGDYDGDGDLDLAIAAPSVGVKIYQNHGNGTLSDVHIQVNTPHSFPSIEPGASVFWFDANIDGELDLLVNASQTYIYTFNTNGNLDQAANLSALITAHIDVSFNAGDYDNDGDLDLLASGGDDDDKETILLENHQNFAFSKITLIENEATLINANIQWLDYDNDGYLDILMAALQKGAEPDSPYQTPQARILRNDGQGSFHDTIRFLAGEPRHLDAGDFDGDGNIDVMISGKNINGVVTRIYRNEGDGKFKNTFITSSKIVFAWGDYDNDGDLDVLGQETVLRNDGENVFTEISHSNEFTQPQLVDYNGDGRLDVCDRDAATNNYIYRSITEKVNIGTPTVPTNLTTSLQGNQVTFAWGKSTDQETSQSALSYNLYVGLAPFTEDVLSPESISDPTSLFYGVRKVIRQGNAGYKNHFTLVNLPEPTSAQTYYWSVQAIDQNGKASFFAQPQSFDFKPLPIAPTGLQAETDHIGRIKITWVAATNQADPSYIVYRSLSVDNGYEIIDTIPNTTHNDFPSVSPSTQYIDDNTSLANHTTYYYKVQAFNKRGHSELSLPVVATSNIKVFSWAKKMNIDASLNGKALTWGDYDNDGDLDLLVMGEGSKQGENVVQNLLYNNHNGQSFSLASNINNLPILAEGSAAWGDYNGDGFLDLVFTGDFGTTLTRVFRNDEGKSFKNSQIDVLQNKAESTALWGDYDNDGDLDLIISGEEQGIVSINFYRNEQGVSFVDEGDKGVVGINKGDLEWGDYDNDGDLDLLIGGFKAGADSSSVNVYINDGSGGFSLHEFFTWGAGNGSVRWGDYNNDGFLDILIAGAIAPLLGTSGVKIFKNIPLGDGRTFEEIATSFMAVQGVARWLDYDNDGDLDVLVNGVKIAVSFSDGDCKLYRNNGNDSFVEDTDFGIFEKFYRDDLGKEITPYDGRVSPGDYNNDGSIDFALAGVFQGTASSFGNLYGAYVYKNEAIVQNTAPTTPTQLQATVADNTVTLTWNKSTDAQTPQAALTYNLRIGTSAQKEDICPSMANPTTGLRKIAQRGFQGNQKILHGLGPGIYHWSVQALDHSLVGSAFAQELTFRVVTPPAIPNNLTATPLSSSSIVLTWTSLSDADNFSGYIIEASPSNNAHFSPVDTITSDNYQYEVEGLNENTAYFFRIRAVNTAGNGISDEVFATTTNLPRSPIQLKAVAASATQIRLSWQDVAISEQGFIVERKSIRTNHLYVFQDSLMGAELTEYIDNKGVVGNVAYTYRVFAYNANGRSTSPNEASATTPSDSSTIPPAKPTIVASPISPALISLSWQYDSEKAHYFSIERSSEEDSLNYQQIAILNAEADDYEDNTVDDSTVYYYRMRAVGSGGYSDFSNIAFARAECNLPIFISLADDQTQQICNGQGSKLIVTTSINEPEYQWTNYGVEIPHANLPFYLAQETGIYACQISAQGCVQTTNQVIILKQSINQVEITLEQDTIRASTPQADRYFWYYNYEKVQQTQENYFIPKEPGRYHLVTENNDCTNSSNVIYFSVNGLNNQDISAQMQVIYNHANQTHQLVMDTPIQGDYQLWLRNAQGQRVYTKKGTKQYSTLKESIDFSTQPSGIYLLEIVIGKHYGVKKIVCIK</sequence>
<dbReference type="Gene3D" id="2.60.40.10">
    <property type="entry name" value="Immunoglobulins"/>
    <property type="match status" value="6"/>
</dbReference>
<dbReference type="Proteomes" id="UP000004095">
    <property type="component" value="Unassembled WGS sequence"/>
</dbReference>
<protein>
    <submittedName>
        <fullName evidence="5">FG-GAP repeat domain protein</fullName>
    </submittedName>
</protein>
<reference evidence="5 6" key="1">
    <citation type="submission" date="2007-01" db="EMBL/GenBank/DDBJ databases">
        <authorList>
            <person name="Haygood M."/>
            <person name="Podell S."/>
            <person name="Anderson C."/>
            <person name="Hopkinson B."/>
            <person name="Roe K."/>
            <person name="Barbeau K."/>
            <person name="Gaasterland T."/>
            <person name="Ferriera S."/>
            <person name="Johnson J."/>
            <person name="Kravitz S."/>
            <person name="Beeson K."/>
            <person name="Sutton G."/>
            <person name="Rogers Y.-H."/>
            <person name="Friedman R."/>
            <person name="Frazier M."/>
            <person name="Venter J.C."/>
        </authorList>
    </citation>
    <scope>NUCLEOTIDE SEQUENCE [LARGE SCALE GENOMIC DNA]</scope>
    <source>
        <strain evidence="5 6">ATCC 23134</strain>
    </source>
</reference>
<dbReference type="Gene3D" id="2.130.10.130">
    <property type="entry name" value="Integrin alpha, N-terminal"/>
    <property type="match status" value="3"/>
</dbReference>
<dbReference type="EMBL" id="AAWS01000041">
    <property type="protein sequence ID" value="EAY25894.1"/>
    <property type="molecule type" value="Genomic_DNA"/>
</dbReference>
<dbReference type="PANTHER" id="PTHR46580:SF4">
    <property type="entry name" value="ATP_GTP-BINDING PROTEIN"/>
    <property type="match status" value="1"/>
</dbReference>
<comment type="caution">
    <text evidence="5">The sequence shown here is derived from an EMBL/GenBank/DDBJ whole genome shotgun (WGS) entry which is preliminary data.</text>
</comment>
<evidence type="ECO:0000313" key="6">
    <source>
        <dbReference type="Proteomes" id="UP000004095"/>
    </source>
</evidence>
<feature type="domain" description="Fibronectin type-III" evidence="4">
    <location>
        <begin position="1113"/>
        <end position="1205"/>
    </location>
</feature>
<dbReference type="SUPFAM" id="SSF49265">
    <property type="entry name" value="Fibronectin type III"/>
    <property type="match status" value="3"/>
</dbReference>
<dbReference type="InterPro" id="IPR013517">
    <property type="entry name" value="FG-GAP"/>
</dbReference>
<gene>
    <name evidence="5" type="ORF">M23134_00848</name>
</gene>
<feature type="chain" id="PRO_5002641676" evidence="3">
    <location>
        <begin position="22"/>
        <end position="1639"/>
    </location>
</feature>
<dbReference type="SMART" id="SM00060">
    <property type="entry name" value="FN3"/>
    <property type="match status" value="6"/>
</dbReference>
<dbReference type="SUPFAM" id="SSF69318">
    <property type="entry name" value="Integrin alpha N-terminal domain"/>
    <property type="match status" value="2"/>
</dbReference>
<dbReference type="Pfam" id="PF00041">
    <property type="entry name" value="fn3"/>
    <property type="match status" value="1"/>
</dbReference>
<dbReference type="InterPro" id="IPR036116">
    <property type="entry name" value="FN3_sf"/>
</dbReference>
<dbReference type="InterPro" id="IPR013783">
    <property type="entry name" value="Ig-like_fold"/>
</dbReference>
<evidence type="ECO:0000313" key="5">
    <source>
        <dbReference type="EMBL" id="EAY25894.1"/>
    </source>
</evidence>
<name>A1ZUK8_MICM2</name>
<keyword evidence="6" id="KW-1185">Reference proteome</keyword>
<dbReference type="InterPro" id="IPR028994">
    <property type="entry name" value="Integrin_alpha_N"/>
</dbReference>
<feature type="domain" description="Fibronectin type-III" evidence="4">
    <location>
        <begin position="1207"/>
        <end position="1300"/>
    </location>
</feature>
<dbReference type="RefSeq" id="WP_002701865.1">
    <property type="nucleotide sequence ID" value="NZ_AAWS01000041.1"/>
</dbReference>
<feature type="compositionally biased region" description="Polar residues" evidence="2">
    <location>
        <begin position="1287"/>
        <end position="1304"/>
    </location>
</feature>
<feature type="signal peptide" evidence="3">
    <location>
        <begin position="1"/>
        <end position="21"/>
    </location>
</feature>
<feature type="region of interest" description="Disordered" evidence="2">
    <location>
        <begin position="1287"/>
        <end position="1308"/>
    </location>
</feature>
<keyword evidence="1 3" id="KW-0732">Signal</keyword>
<organism evidence="5 6">
    <name type="scientific">Microscilla marina ATCC 23134</name>
    <dbReference type="NCBI Taxonomy" id="313606"/>
    <lineage>
        <taxon>Bacteria</taxon>
        <taxon>Pseudomonadati</taxon>
        <taxon>Bacteroidota</taxon>
        <taxon>Cytophagia</taxon>
        <taxon>Cytophagales</taxon>
        <taxon>Microscillaceae</taxon>
        <taxon>Microscilla</taxon>
    </lineage>
</organism>
<evidence type="ECO:0000256" key="2">
    <source>
        <dbReference type="SAM" id="MobiDB-lite"/>
    </source>
</evidence>
<dbReference type="PROSITE" id="PS50853">
    <property type="entry name" value="FN3"/>
    <property type="match status" value="3"/>
</dbReference>
<dbReference type="CDD" id="cd00063">
    <property type="entry name" value="FN3"/>
    <property type="match status" value="3"/>
</dbReference>
<accession>A1ZUK8</accession>
<evidence type="ECO:0000256" key="1">
    <source>
        <dbReference type="ARBA" id="ARBA00022729"/>
    </source>
</evidence>
<dbReference type="PANTHER" id="PTHR46580">
    <property type="entry name" value="SENSOR KINASE-RELATED"/>
    <property type="match status" value="1"/>
</dbReference>